<feature type="transmembrane region" description="Helical" evidence="1">
    <location>
        <begin position="159"/>
        <end position="182"/>
    </location>
</feature>
<keyword evidence="1" id="KW-1133">Transmembrane helix</keyword>
<protein>
    <submittedName>
        <fullName evidence="2">Uncharacterized protein</fullName>
    </submittedName>
</protein>
<dbReference type="STRING" id="1144548.SAMN05443287_1236"/>
<feature type="transmembrane region" description="Helical" evidence="1">
    <location>
        <begin position="122"/>
        <end position="147"/>
    </location>
</feature>
<feature type="transmembrane region" description="Helical" evidence="1">
    <location>
        <begin position="228"/>
        <end position="252"/>
    </location>
</feature>
<feature type="transmembrane region" description="Helical" evidence="1">
    <location>
        <begin position="51"/>
        <end position="71"/>
    </location>
</feature>
<evidence type="ECO:0000313" key="2">
    <source>
        <dbReference type="EMBL" id="SEK06932.1"/>
    </source>
</evidence>
<reference evidence="3" key="1">
    <citation type="submission" date="2016-10" db="EMBL/GenBank/DDBJ databases">
        <authorList>
            <person name="Varghese N."/>
            <person name="Submissions S."/>
        </authorList>
    </citation>
    <scope>NUCLEOTIDE SEQUENCE [LARGE SCALE GENOMIC DNA]</scope>
    <source>
        <strain evidence="3">CGMCC 4.7038</strain>
    </source>
</reference>
<proteinExistence type="predicted"/>
<accession>A0A1H7E4F9</accession>
<dbReference type="AlphaFoldDB" id="A0A1H7E4F9"/>
<dbReference type="RefSeq" id="WP_232521616.1">
    <property type="nucleotide sequence ID" value="NZ_BOPI01000066.1"/>
</dbReference>
<keyword evidence="1" id="KW-0812">Transmembrane</keyword>
<dbReference type="EMBL" id="FNYV01000023">
    <property type="protein sequence ID" value="SEK06932.1"/>
    <property type="molecule type" value="Genomic_DNA"/>
</dbReference>
<feature type="transmembrane region" description="Helical" evidence="1">
    <location>
        <begin position="91"/>
        <end position="110"/>
    </location>
</feature>
<dbReference type="Proteomes" id="UP000198707">
    <property type="component" value="Unassembled WGS sequence"/>
</dbReference>
<gene>
    <name evidence="2" type="ORF">SAMN05443287_1236</name>
</gene>
<feature type="transmembrane region" description="Helical" evidence="1">
    <location>
        <begin position="189"/>
        <end position="208"/>
    </location>
</feature>
<organism evidence="2 3">
    <name type="scientific">Micromonospora phaseoli</name>
    <dbReference type="NCBI Taxonomy" id="1144548"/>
    <lineage>
        <taxon>Bacteria</taxon>
        <taxon>Bacillati</taxon>
        <taxon>Actinomycetota</taxon>
        <taxon>Actinomycetes</taxon>
        <taxon>Micromonosporales</taxon>
        <taxon>Micromonosporaceae</taxon>
        <taxon>Micromonospora</taxon>
    </lineage>
</organism>
<evidence type="ECO:0000313" key="3">
    <source>
        <dbReference type="Proteomes" id="UP000198707"/>
    </source>
</evidence>
<sequence length="261" mass="28376">MRFANLVLAQTGLLWKPIAMTTDSVSAGDDPHRLLADVRNLVGRVRRDQRLTWVALLTLAVVTVGAIPFDWLFMKVRCDGSGCMFARRGMLYYWPPALLIAYAVIAVSYVRAARARGLGARVLPYAITGAATAVVFTAAYTAAAAYFPSHPPFGGGPVPFWWIVLDRLIAPWGLIGLALLVLARLERNVALLLFTLAYLALVLVVLPTTDGMHLPEWGIPSFMSGTDIQPRLAMTPPQLIVGAVLLAGGIGFSKAHRKQQR</sequence>
<evidence type="ECO:0000256" key="1">
    <source>
        <dbReference type="SAM" id="Phobius"/>
    </source>
</evidence>
<keyword evidence="3" id="KW-1185">Reference proteome</keyword>
<keyword evidence="1" id="KW-0472">Membrane</keyword>
<name>A0A1H7E4F9_9ACTN</name>